<dbReference type="Pfam" id="PF00534">
    <property type="entry name" value="Glycos_transf_1"/>
    <property type="match status" value="1"/>
</dbReference>
<proteinExistence type="predicted"/>
<accession>A0A4P9UQW8</accession>
<dbReference type="AlphaFoldDB" id="A0A4P9UQW8"/>
<dbReference type="SUPFAM" id="SSF53756">
    <property type="entry name" value="UDP-Glycosyltransferase/glycogen phosphorylase"/>
    <property type="match status" value="1"/>
</dbReference>
<dbReference type="EMBL" id="CP035467">
    <property type="protein sequence ID" value="QCW82016.1"/>
    <property type="molecule type" value="Genomic_DNA"/>
</dbReference>
<dbReference type="Proteomes" id="UP000305881">
    <property type="component" value="Chromosome"/>
</dbReference>
<evidence type="ECO:0000313" key="3">
    <source>
        <dbReference type="EMBL" id="QCW82016.1"/>
    </source>
</evidence>
<dbReference type="RefSeq" id="WP_017840183.1">
    <property type="nucleotide sequence ID" value="NZ_CP035467.1"/>
</dbReference>
<dbReference type="InterPro" id="IPR028098">
    <property type="entry name" value="Glyco_trans_4-like_N"/>
</dbReference>
<evidence type="ECO:0000313" key="4">
    <source>
        <dbReference type="Proteomes" id="UP000305881"/>
    </source>
</evidence>
<gene>
    <name evidence="3" type="ORF">EQU24_06940</name>
</gene>
<name>A0A4P9UQW8_METBY</name>
<dbReference type="GO" id="GO:0016757">
    <property type="term" value="F:glycosyltransferase activity"/>
    <property type="evidence" value="ECO:0007669"/>
    <property type="project" value="InterPro"/>
</dbReference>
<feature type="domain" description="Glycosyltransferase subfamily 4-like N-terminal" evidence="2">
    <location>
        <begin position="97"/>
        <end position="202"/>
    </location>
</feature>
<dbReference type="Pfam" id="PF13439">
    <property type="entry name" value="Glyco_transf_4"/>
    <property type="match status" value="1"/>
</dbReference>
<evidence type="ECO:0000259" key="2">
    <source>
        <dbReference type="Pfam" id="PF13439"/>
    </source>
</evidence>
<evidence type="ECO:0000259" key="1">
    <source>
        <dbReference type="Pfam" id="PF00534"/>
    </source>
</evidence>
<dbReference type="Gene3D" id="3.40.50.2000">
    <property type="entry name" value="Glycogen Phosphorylase B"/>
    <property type="match status" value="2"/>
</dbReference>
<dbReference type="PANTHER" id="PTHR45947:SF15">
    <property type="entry name" value="TEICHURONIC ACID BIOSYNTHESIS GLYCOSYLTRANSFERASE TUAC-RELATED"/>
    <property type="match status" value="1"/>
</dbReference>
<dbReference type="PANTHER" id="PTHR45947">
    <property type="entry name" value="SULFOQUINOVOSYL TRANSFERASE SQD2"/>
    <property type="match status" value="1"/>
</dbReference>
<protein>
    <submittedName>
        <fullName evidence="3">Glycosyltransferase family 4 protein</fullName>
    </submittedName>
</protein>
<reference evidence="4" key="1">
    <citation type="journal article" date="2019" name="J. Bacteriol.">
        <title>A Mutagenic Screen Identifies a TonB-Dependent Receptor Required for the Lanthanide Metal Switch in the Type I Methanotroph 'Methylotuvimicrobium buryatense' 5GB1C.</title>
        <authorList>
            <person name="Groom J.D."/>
            <person name="Ford S.M."/>
            <person name="Pesesky M.W."/>
            <person name="Lidstrom M.E."/>
        </authorList>
    </citation>
    <scope>NUCLEOTIDE SEQUENCE [LARGE SCALE GENOMIC DNA]</scope>
    <source>
        <strain evidence="4">5GB1C</strain>
    </source>
</reference>
<feature type="domain" description="Glycosyl transferase family 1" evidence="1">
    <location>
        <begin position="208"/>
        <end position="381"/>
    </location>
</feature>
<dbReference type="InterPro" id="IPR001296">
    <property type="entry name" value="Glyco_trans_1"/>
</dbReference>
<keyword evidence="4" id="KW-1185">Reference proteome</keyword>
<dbReference type="OrthoDB" id="258796at2"/>
<dbReference type="KEGG" id="mbur:EQU24_06940"/>
<sequence length="405" mass="45263">MTDKTPRIVVFCSLFPSSAQPNSGVFIRERMFRVGQQLPIVVVSPVAWFPLQGLIRFVKPGFRPQPPKFELQQGVEVYYPRFLSIPGLLKQWDGFMMALGSLPIMVRLKRKHRFNLIDAHFAYPDGYAATWLGKWFKVPVTITLRGTEVSLSKFPARKLRIVSALQWATKIFSVADSLKRHVVALGIDSNKIQVVGNGVDADKFQPVDRAEARRDLNLPEDAPVLISVGGLVDRKGYHRVIEVLPLLLKEFPDLMYLIVGGACAEGNNRKQLEQQVADLNLQNHVRFLGPLPSEQLKSPLSASDVFVLSTANEGWANVFLEAMACGLPVITTDVGGNSEVVNDASLGTIVPFGDASALRLALSDAFNKRWDRQAIRHYAEQNAWHHRVDTLVAEFKQIIEKTEID</sequence>
<organism evidence="3 4">
    <name type="scientific">Methylotuvimicrobium buryatense</name>
    <name type="common">Methylomicrobium buryatense</name>
    <dbReference type="NCBI Taxonomy" id="95641"/>
    <lineage>
        <taxon>Bacteria</taxon>
        <taxon>Pseudomonadati</taxon>
        <taxon>Pseudomonadota</taxon>
        <taxon>Gammaproteobacteria</taxon>
        <taxon>Methylococcales</taxon>
        <taxon>Methylococcaceae</taxon>
        <taxon>Methylotuvimicrobium</taxon>
    </lineage>
</organism>
<dbReference type="InterPro" id="IPR050194">
    <property type="entry name" value="Glycosyltransferase_grp1"/>
</dbReference>
<dbReference type="STRING" id="675511.GCA_000341735_01627"/>